<dbReference type="Gene3D" id="2.10.310.10">
    <property type="entry name" value="Serpins superfamily"/>
    <property type="match status" value="1"/>
</dbReference>
<dbReference type="Proteomes" id="UP000005207">
    <property type="component" value="Linkage group LG15"/>
</dbReference>
<dbReference type="Gene3D" id="3.30.497.10">
    <property type="entry name" value="Antithrombin, subunit I, domain 2"/>
    <property type="match status" value="1"/>
</dbReference>
<reference evidence="7" key="2">
    <citation type="submission" date="2025-08" db="UniProtKB">
        <authorList>
            <consortium name="Ensembl"/>
        </authorList>
    </citation>
    <scope>IDENTIFICATION</scope>
</reference>
<reference evidence="7" key="3">
    <citation type="submission" date="2025-09" db="UniProtKB">
        <authorList>
            <consortium name="Ensembl"/>
        </authorList>
    </citation>
    <scope>IDENTIFICATION</scope>
</reference>
<reference evidence="8" key="1">
    <citation type="submission" date="2012-01" db="EMBL/GenBank/DDBJ databases">
        <title>The Genome Sequence of Oreochromis niloticus (Nile Tilapia).</title>
        <authorList>
            <consortium name="Broad Institute Genome Assembly Team"/>
            <consortium name="Broad Institute Sequencing Platform"/>
            <person name="Di Palma F."/>
            <person name="Johnson J."/>
            <person name="Lander E.S."/>
            <person name="Lindblad-Toh K."/>
        </authorList>
    </citation>
    <scope>NUCLEOTIDE SEQUENCE [LARGE SCALE GENOMIC DNA]</scope>
</reference>
<dbReference type="FunFam" id="2.30.39.10:FF:000003">
    <property type="entry name" value="alpha-1-antitrypsin isoform X1"/>
    <property type="match status" value="1"/>
</dbReference>
<dbReference type="InterPro" id="IPR023795">
    <property type="entry name" value="Serpin_CS"/>
</dbReference>
<evidence type="ECO:0000256" key="4">
    <source>
        <dbReference type="RuleBase" id="RU000411"/>
    </source>
</evidence>
<dbReference type="Pfam" id="PF00079">
    <property type="entry name" value="Serpin"/>
    <property type="match status" value="1"/>
</dbReference>
<dbReference type="InParanoid" id="I3IY09"/>
<evidence type="ECO:0000256" key="1">
    <source>
        <dbReference type="ARBA" id="ARBA00009500"/>
    </source>
</evidence>
<dbReference type="FunFam" id="2.10.310.10:FF:000001">
    <property type="entry name" value="Serpin family A member 1"/>
    <property type="match status" value="1"/>
</dbReference>
<dbReference type="InterPro" id="IPR042185">
    <property type="entry name" value="Serpin_sf_2"/>
</dbReference>
<dbReference type="GeneTree" id="ENSGT00940000160877"/>
<dbReference type="PANTHER" id="PTHR11461:SF363">
    <property type="entry name" value="SERINE (OR CYSTEINE) PROTEINASE INHIBITOR, CLADE A (ALPHA-1 ANTIPROTEINASE, ANTITRYPSIN), MEMBER 1, LIKE PRECURSOR-RELATED"/>
    <property type="match status" value="1"/>
</dbReference>
<dbReference type="GO" id="GO:0004867">
    <property type="term" value="F:serine-type endopeptidase inhibitor activity"/>
    <property type="evidence" value="ECO:0007669"/>
    <property type="project" value="InterPro"/>
</dbReference>
<dbReference type="FunFam" id="3.30.497.10:FF:000001">
    <property type="entry name" value="Serine protease inhibitor"/>
    <property type="match status" value="1"/>
</dbReference>
<name>I3IY09_ORENI</name>
<dbReference type="GO" id="GO:0005615">
    <property type="term" value="C:extracellular space"/>
    <property type="evidence" value="ECO:0007669"/>
    <property type="project" value="InterPro"/>
</dbReference>
<dbReference type="Ensembl" id="ENSONIT00000001498.2">
    <property type="protein sequence ID" value="ENSONIP00000001499.2"/>
    <property type="gene ID" value="ENSONIG00000001185.2"/>
</dbReference>
<evidence type="ECO:0000259" key="6">
    <source>
        <dbReference type="SMART" id="SM00093"/>
    </source>
</evidence>
<keyword evidence="3" id="KW-0325">Glycoprotein</keyword>
<dbReference type="PANTHER" id="PTHR11461">
    <property type="entry name" value="SERINE PROTEASE INHIBITOR, SERPIN"/>
    <property type="match status" value="1"/>
</dbReference>
<evidence type="ECO:0000256" key="2">
    <source>
        <dbReference type="ARBA" id="ARBA00022729"/>
    </source>
</evidence>
<proteinExistence type="inferred from homology"/>
<dbReference type="OMA" id="VPMMFRN"/>
<feature type="signal peptide" evidence="5">
    <location>
        <begin position="1"/>
        <end position="44"/>
    </location>
</feature>
<dbReference type="eggNOG" id="KOG2392">
    <property type="taxonomic scope" value="Eukaryota"/>
</dbReference>
<dbReference type="InterPro" id="IPR023796">
    <property type="entry name" value="Serpin_dom"/>
</dbReference>
<comment type="similarity">
    <text evidence="1 4">Belongs to the serpin family.</text>
</comment>
<protein>
    <recommendedName>
        <fullName evidence="6">Serpin domain-containing protein</fullName>
    </recommendedName>
</protein>
<accession>I3IY09</accession>
<evidence type="ECO:0000313" key="7">
    <source>
        <dbReference type="Ensembl" id="ENSONIP00000001499.2"/>
    </source>
</evidence>
<sequence>MLPVMKNFNWNSFCIISLISNPQTLNMHFCSCALIALLLAVASADHHLHHNRGSEDHMSCHKLSAPNAAFAFAFYKRLNARTAAGNNIFFSPLGISTALSVLSTGACGETHSQLFSSLGYSTLNQTQVNEAYQHLFHMLGESQENQKLDVGNTVAVHSGFSPLERFLNDVKQHYSGEVLQINFTNPAEAAGKINRHIANKTQDKIKDMVNDVDRETMMMLINYVYFKGYWEDPFDRKWTRKDNFHVDGSTKVQVDMMMRTGYYEIYEDAVNHASIIMLPYKSNTSMMIVLPDKGWMKTVERNMNMDHIRKWQNSASMMYIDLWMPKFSITADASLKNILQEMGVTSAFENHADFSGLSNDSQLKVSKASHKATLSVTEMGTEAAAVSIFELILMMKPPTIKIDRPFLVFILENSTKSILFMGKINNPSAS</sequence>
<dbReference type="InterPro" id="IPR042178">
    <property type="entry name" value="Serpin_sf_1"/>
</dbReference>
<dbReference type="InterPro" id="IPR000215">
    <property type="entry name" value="Serpin_fam"/>
</dbReference>
<feature type="domain" description="Serpin" evidence="6">
    <location>
        <begin position="72"/>
        <end position="427"/>
    </location>
</feature>
<dbReference type="SMART" id="SM00093">
    <property type="entry name" value="SERPIN"/>
    <property type="match status" value="1"/>
</dbReference>
<dbReference type="STRING" id="8128.ENSONIP00000001500"/>
<dbReference type="AlphaFoldDB" id="I3IY09"/>
<gene>
    <name evidence="7" type="primary">LOC106097902</name>
</gene>
<evidence type="ECO:0000256" key="5">
    <source>
        <dbReference type="SAM" id="SignalP"/>
    </source>
</evidence>
<keyword evidence="8" id="KW-1185">Reference proteome</keyword>
<evidence type="ECO:0000313" key="8">
    <source>
        <dbReference type="Proteomes" id="UP000005207"/>
    </source>
</evidence>
<organism evidence="7 8">
    <name type="scientific">Oreochromis niloticus</name>
    <name type="common">Nile tilapia</name>
    <name type="synonym">Tilapia nilotica</name>
    <dbReference type="NCBI Taxonomy" id="8128"/>
    <lineage>
        <taxon>Eukaryota</taxon>
        <taxon>Metazoa</taxon>
        <taxon>Chordata</taxon>
        <taxon>Craniata</taxon>
        <taxon>Vertebrata</taxon>
        <taxon>Euteleostomi</taxon>
        <taxon>Actinopterygii</taxon>
        <taxon>Neopterygii</taxon>
        <taxon>Teleostei</taxon>
        <taxon>Neoteleostei</taxon>
        <taxon>Acanthomorphata</taxon>
        <taxon>Ovalentaria</taxon>
        <taxon>Cichlomorphae</taxon>
        <taxon>Cichliformes</taxon>
        <taxon>Cichlidae</taxon>
        <taxon>African cichlids</taxon>
        <taxon>Pseudocrenilabrinae</taxon>
        <taxon>Oreochromini</taxon>
        <taxon>Oreochromis</taxon>
    </lineage>
</organism>
<dbReference type="InterPro" id="IPR036186">
    <property type="entry name" value="Serpin_sf"/>
</dbReference>
<dbReference type="HOGENOM" id="CLU_023330_2_1_1"/>
<keyword evidence="2 5" id="KW-0732">Signal</keyword>
<dbReference type="PROSITE" id="PS00284">
    <property type="entry name" value="SERPIN"/>
    <property type="match status" value="1"/>
</dbReference>
<evidence type="ECO:0000256" key="3">
    <source>
        <dbReference type="ARBA" id="ARBA00023180"/>
    </source>
</evidence>
<dbReference type="Gene3D" id="2.30.39.10">
    <property type="entry name" value="Alpha-1-antitrypsin, domain 1"/>
    <property type="match status" value="1"/>
</dbReference>
<dbReference type="SUPFAM" id="SSF56574">
    <property type="entry name" value="Serpins"/>
    <property type="match status" value="1"/>
</dbReference>
<feature type="chain" id="PRO_5025442806" description="Serpin domain-containing protein" evidence="5">
    <location>
        <begin position="45"/>
        <end position="430"/>
    </location>
</feature>